<evidence type="ECO:0008006" key="16">
    <source>
        <dbReference type="Google" id="ProtNLM"/>
    </source>
</evidence>
<feature type="transmembrane region" description="Helical" evidence="13">
    <location>
        <begin position="116"/>
        <end position="143"/>
    </location>
</feature>
<keyword evidence="15" id="KW-1185">Reference proteome</keyword>
<sequence>MTTINEHAACADNFQKVDFRVGKRKLGLDVESRSSEPSGERERCRCLPSCVYYGYEASASVFESKGAHWISDVRKGLCTNETYEETTSLESKVYVYFDNFYLIPLRRMERFGTIDFLANCGGLLGLCLGVSALSVVEFFYWLLIRPWYGNRKLNQSIPSL</sequence>
<evidence type="ECO:0000256" key="2">
    <source>
        <dbReference type="ARBA" id="ARBA00007193"/>
    </source>
</evidence>
<evidence type="ECO:0000313" key="15">
    <source>
        <dbReference type="Proteomes" id="UP001378592"/>
    </source>
</evidence>
<keyword evidence="4 12" id="KW-0894">Sodium channel</keyword>
<keyword evidence="10 12" id="KW-0739">Sodium transport</keyword>
<dbReference type="Pfam" id="PF00858">
    <property type="entry name" value="ASC"/>
    <property type="match status" value="1"/>
</dbReference>
<comment type="subcellular location">
    <subcellularLocation>
        <location evidence="1">Membrane</location>
        <topology evidence="1">Multi-pass membrane protein</topology>
    </subcellularLocation>
</comment>
<keyword evidence="11 12" id="KW-0407">Ion channel</keyword>
<organism evidence="14 15">
    <name type="scientific">Gryllus longicercus</name>
    <dbReference type="NCBI Taxonomy" id="2509291"/>
    <lineage>
        <taxon>Eukaryota</taxon>
        <taxon>Metazoa</taxon>
        <taxon>Ecdysozoa</taxon>
        <taxon>Arthropoda</taxon>
        <taxon>Hexapoda</taxon>
        <taxon>Insecta</taxon>
        <taxon>Pterygota</taxon>
        <taxon>Neoptera</taxon>
        <taxon>Polyneoptera</taxon>
        <taxon>Orthoptera</taxon>
        <taxon>Ensifera</taxon>
        <taxon>Gryllidea</taxon>
        <taxon>Grylloidea</taxon>
        <taxon>Gryllidae</taxon>
        <taxon>Gryllinae</taxon>
        <taxon>Gryllus</taxon>
    </lineage>
</organism>
<dbReference type="Gene3D" id="1.10.287.770">
    <property type="entry name" value="YojJ-like"/>
    <property type="match status" value="1"/>
</dbReference>
<evidence type="ECO:0000256" key="3">
    <source>
        <dbReference type="ARBA" id="ARBA00022448"/>
    </source>
</evidence>
<reference evidence="14 15" key="1">
    <citation type="submission" date="2024-03" db="EMBL/GenBank/DDBJ databases">
        <title>The genome assembly and annotation of the cricket Gryllus longicercus Weissman &amp; Gray.</title>
        <authorList>
            <person name="Szrajer S."/>
            <person name="Gray D."/>
            <person name="Ylla G."/>
        </authorList>
    </citation>
    <scope>NUCLEOTIDE SEQUENCE [LARGE SCALE GENOMIC DNA]</scope>
    <source>
        <strain evidence="14">DAG 2021-001</strain>
        <tissue evidence="14">Whole body minus gut</tissue>
    </source>
</reference>
<dbReference type="EMBL" id="JAZDUA010000002">
    <property type="protein sequence ID" value="KAK7874502.1"/>
    <property type="molecule type" value="Genomic_DNA"/>
</dbReference>
<comment type="caution">
    <text evidence="14">The sequence shown here is derived from an EMBL/GenBank/DDBJ whole genome shotgun (WGS) entry which is preliminary data.</text>
</comment>
<evidence type="ECO:0000256" key="7">
    <source>
        <dbReference type="ARBA" id="ARBA00023053"/>
    </source>
</evidence>
<comment type="similarity">
    <text evidence="2 12">Belongs to the amiloride-sensitive sodium channel (TC 1.A.6) family.</text>
</comment>
<keyword evidence="5 12" id="KW-0812">Transmembrane</keyword>
<keyword evidence="8 12" id="KW-0406">Ion transport</keyword>
<accession>A0AAN9WG83</accession>
<evidence type="ECO:0000256" key="8">
    <source>
        <dbReference type="ARBA" id="ARBA00023065"/>
    </source>
</evidence>
<evidence type="ECO:0000256" key="10">
    <source>
        <dbReference type="ARBA" id="ARBA00023201"/>
    </source>
</evidence>
<protein>
    <recommendedName>
        <fullName evidence="16">Pickpocket</fullName>
    </recommendedName>
</protein>
<evidence type="ECO:0000256" key="13">
    <source>
        <dbReference type="SAM" id="Phobius"/>
    </source>
</evidence>
<dbReference type="PANTHER" id="PTHR11690">
    <property type="entry name" value="AMILORIDE-SENSITIVE SODIUM CHANNEL-RELATED"/>
    <property type="match status" value="1"/>
</dbReference>
<keyword evidence="7" id="KW-0915">Sodium</keyword>
<keyword evidence="9 13" id="KW-0472">Membrane</keyword>
<dbReference type="InterPro" id="IPR001873">
    <property type="entry name" value="ENaC"/>
</dbReference>
<dbReference type="Proteomes" id="UP001378592">
    <property type="component" value="Unassembled WGS sequence"/>
</dbReference>
<evidence type="ECO:0000256" key="5">
    <source>
        <dbReference type="ARBA" id="ARBA00022692"/>
    </source>
</evidence>
<gene>
    <name evidence="14" type="ORF">R5R35_001586</name>
</gene>
<dbReference type="GO" id="GO:0015280">
    <property type="term" value="F:ligand-gated sodium channel activity"/>
    <property type="evidence" value="ECO:0007669"/>
    <property type="project" value="TreeGrafter"/>
</dbReference>
<evidence type="ECO:0000256" key="6">
    <source>
        <dbReference type="ARBA" id="ARBA00022989"/>
    </source>
</evidence>
<evidence type="ECO:0000256" key="11">
    <source>
        <dbReference type="ARBA" id="ARBA00023303"/>
    </source>
</evidence>
<proteinExistence type="inferred from homology"/>
<evidence type="ECO:0000256" key="1">
    <source>
        <dbReference type="ARBA" id="ARBA00004141"/>
    </source>
</evidence>
<evidence type="ECO:0000256" key="12">
    <source>
        <dbReference type="RuleBase" id="RU000679"/>
    </source>
</evidence>
<evidence type="ECO:0000313" key="14">
    <source>
        <dbReference type="EMBL" id="KAK7874502.1"/>
    </source>
</evidence>
<dbReference type="GO" id="GO:0005886">
    <property type="term" value="C:plasma membrane"/>
    <property type="evidence" value="ECO:0007669"/>
    <property type="project" value="TreeGrafter"/>
</dbReference>
<keyword evidence="3 12" id="KW-0813">Transport</keyword>
<evidence type="ECO:0000256" key="9">
    <source>
        <dbReference type="ARBA" id="ARBA00023136"/>
    </source>
</evidence>
<dbReference type="PANTHER" id="PTHR11690:SF288">
    <property type="entry name" value="AMILORIDE-SENSITIVE NA+ CHANNEL-RELATED"/>
    <property type="match status" value="1"/>
</dbReference>
<keyword evidence="6 13" id="KW-1133">Transmembrane helix</keyword>
<evidence type="ECO:0000256" key="4">
    <source>
        <dbReference type="ARBA" id="ARBA00022461"/>
    </source>
</evidence>
<dbReference type="AlphaFoldDB" id="A0AAN9WG83"/>
<name>A0AAN9WG83_9ORTH</name>